<accession>A0A974DNJ8</accession>
<sequence length="290" mass="31755">MSWSKTLAPTRVALPMSQPKTQAPTRVALAARLPEPRASTRAALPTRLPEPWAPRGWLCPCHSLRPGHPQRVALPMSQSKSLAPTRVALPMSQPKTQAPTRVALPAQLPEPRASTRTALPTRLPEPWAPTRVALPAWLPEPQAFKIFNSIATWKSTGEERDNVRLGFEPVTFGFLVLCLIHWARAIKPVYKNTASVSGVSCNFTMFSELSGENSKKYGVFGENSRKNLENRSFSRSPKERGGSGQRGPNEPGPTGFFPGVPQAQSDPGCVCKTPNCKYHVVTILLQDGLH</sequence>
<organism evidence="2 3">
    <name type="scientific">Xenopus laevis</name>
    <name type="common">African clawed frog</name>
    <dbReference type="NCBI Taxonomy" id="8355"/>
    <lineage>
        <taxon>Eukaryota</taxon>
        <taxon>Metazoa</taxon>
        <taxon>Chordata</taxon>
        <taxon>Craniata</taxon>
        <taxon>Vertebrata</taxon>
        <taxon>Euteleostomi</taxon>
        <taxon>Amphibia</taxon>
        <taxon>Batrachia</taxon>
        <taxon>Anura</taxon>
        <taxon>Pipoidea</taxon>
        <taxon>Pipidae</taxon>
        <taxon>Xenopodinae</taxon>
        <taxon>Xenopus</taxon>
        <taxon>Xenopus</taxon>
    </lineage>
</organism>
<dbReference type="EMBL" id="CM004468">
    <property type="protein sequence ID" value="OCT95273.1"/>
    <property type="molecule type" value="Genomic_DNA"/>
</dbReference>
<evidence type="ECO:0000313" key="2">
    <source>
        <dbReference type="EMBL" id="OCT95273.1"/>
    </source>
</evidence>
<dbReference type="AlphaFoldDB" id="A0A974DNJ8"/>
<feature type="region of interest" description="Disordered" evidence="1">
    <location>
        <begin position="228"/>
        <end position="259"/>
    </location>
</feature>
<dbReference type="Proteomes" id="UP000694892">
    <property type="component" value="Chromosome 2L"/>
</dbReference>
<reference evidence="3" key="1">
    <citation type="journal article" date="2016" name="Nature">
        <title>Genome evolution in the allotetraploid frog Xenopus laevis.</title>
        <authorList>
            <person name="Session A.M."/>
            <person name="Uno Y."/>
            <person name="Kwon T."/>
            <person name="Chapman J.A."/>
            <person name="Toyoda A."/>
            <person name="Takahashi S."/>
            <person name="Fukui A."/>
            <person name="Hikosaka A."/>
            <person name="Suzuki A."/>
            <person name="Kondo M."/>
            <person name="van Heeringen S.J."/>
            <person name="Quigley I."/>
            <person name="Heinz S."/>
            <person name="Ogino H."/>
            <person name="Ochi H."/>
            <person name="Hellsten U."/>
            <person name="Lyons J.B."/>
            <person name="Simakov O."/>
            <person name="Putnam N."/>
            <person name="Stites J."/>
            <person name="Kuroki Y."/>
            <person name="Tanaka T."/>
            <person name="Michiue T."/>
            <person name="Watanabe M."/>
            <person name="Bogdanovic O."/>
            <person name="Lister R."/>
            <person name="Georgiou G."/>
            <person name="Paranjpe S.S."/>
            <person name="van Kruijsbergen I."/>
            <person name="Shu S."/>
            <person name="Carlson J."/>
            <person name="Kinoshita T."/>
            <person name="Ohta Y."/>
            <person name="Mawaribuchi S."/>
            <person name="Jenkins J."/>
            <person name="Grimwood J."/>
            <person name="Schmutz J."/>
            <person name="Mitros T."/>
            <person name="Mozaffari S.V."/>
            <person name="Suzuki Y."/>
            <person name="Haramoto Y."/>
            <person name="Yamamoto T.S."/>
            <person name="Takagi C."/>
            <person name="Heald R."/>
            <person name="Miller K."/>
            <person name="Haudenschild C."/>
            <person name="Kitzman J."/>
            <person name="Nakayama T."/>
            <person name="Izutsu Y."/>
            <person name="Robert J."/>
            <person name="Fortriede J."/>
            <person name="Burns K."/>
            <person name="Lotay V."/>
            <person name="Karimi K."/>
            <person name="Yasuoka Y."/>
            <person name="Dichmann D.S."/>
            <person name="Flajnik M.F."/>
            <person name="Houston D.W."/>
            <person name="Shendure J."/>
            <person name="DuPasquier L."/>
            <person name="Vize P.D."/>
            <person name="Zorn A.M."/>
            <person name="Ito M."/>
            <person name="Marcotte E.M."/>
            <person name="Wallingford J.B."/>
            <person name="Ito Y."/>
            <person name="Asashima M."/>
            <person name="Ueno N."/>
            <person name="Matsuda Y."/>
            <person name="Veenstra G.J."/>
            <person name="Fujiyama A."/>
            <person name="Harland R.M."/>
            <person name="Taira M."/>
            <person name="Rokhsar D.S."/>
        </authorList>
    </citation>
    <scope>NUCLEOTIDE SEQUENCE [LARGE SCALE GENOMIC DNA]</scope>
    <source>
        <strain evidence="3">J</strain>
    </source>
</reference>
<gene>
    <name evidence="2" type="ORF">XELAEV_18012958mg</name>
</gene>
<feature type="region of interest" description="Disordered" evidence="1">
    <location>
        <begin position="1"/>
        <end position="24"/>
    </location>
</feature>
<evidence type="ECO:0000313" key="3">
    <source>
        <dbReference type="Proteomes" id="UP000694892"/>
    </source>
</evidence>
<name>A0A974DNJ8_XENLA</name>
<protein>
    <submittedName>
        <fullName evidence="2">Uncharacterized protein</fullName>
    </submittedName>
</protein>
<proteinExistence type="predicted"/>
<evidence type="ECO:0000256" key="1">
    <source>
        <dbReference type="SAM" id="MobiDB-lite"/>
    </source>
</evidence>